<feature type="compositionally biased region" description="Basic and acidic residues" evidence="8">
    <location>
        <begin position="451"/>
        <end position="471"/>
    </location>
</feature>
<evidence type="ECO:0000256" key="4">
    <source>
        <dbReference type="ARBA" id="ARBA00022552"/>
    </source>
</evidence>
<dbReference type="Proteomes" id="UP001303046">
    <property type="component" value="Unassembled WGS sequence"/>
</dbReference>
<reference evidence="9 10" key="1">
    <citation type="submission" date="2023-08" db="EMBL/GenBank/DDBJ databases">
        <title>A Necator americanus chromosomal reference genome.</title>
        <authorList>
            <person name="Ilik V."/>
            <person name="Petrzelkova K.J."/>
            <person name="Pardy F."/>
            <person name="Fuh T."/>
            <person name="Niatou-Singa F.S."/>
            <person name="Gouil Q."/>
            <person name="Baker L."/>
            <person name="Ritchie M.E."/>
            <person name="Jex A.R."/>
            <person name="Gazzola D."/>
            <person name="Li H."/>
            <person name="Toshio Fujiwara R."/>
            <person name="Zhan B."/>
            <person name="Aroian R.V."/>
            <person name="Pafco B."/>
            <person name="Schwarz E.M."/>
        </authorList>
    </citation>
    <scope>NUCLEOTIDE SEQUENCE [LARGE SCALE GENOMIC DNA]</scope>
    <source>
        <strain evidence="9 10">Aroian</strain>
        <tissue evidence="9">Whole animal</tissue>
    </source>
</reference>
<evidence type="ECO:0000256" key="8">
    <source>
        <dbReference type="SAM" id="MobiDB-lite"/>
    </source>
</evidence>
<dbReference type="PANTHER" id="PTHR23183">
    <property type="entry name" value="NOP14"/>
    <property type="match status" value="1"/>
</dbReference>
<dbReference type="InterPro" id="IPR007276">
    <property type="entry name" value="Nop14"/>
</dbReference>
<feature type="compositionally biased region" description="Acidic residues" evidence="8">
    <location>
        <begin position="366"/>
        <end position="393"/>
    </location>
</feature>
<keyword evidence="4" id="KW-0698">rRNA processing</keyword>
<organism evidence="9 10">
    <name type="scientific">Necator americanus</name>
    <name type="common">Human hookworm</name>
    <dbReference type="NCBI Taxonomy" id="51031"/>
    <lineage>
        <taxon>Eukaryota</taxon>
        <taxon>Metazoa</taxon>
        <taxon>Ecdysozoa</taxon>
        <taxon>Nematoda</taxon>
        <taxon>Chromadorea</taxon>
        <taxon>Rhabditida</taxon>
        <taxon>Rhabditina</taxon>
        <taxon>Rhabditomorpha</taxon>
        <taxon>Strongyloidea</taxon>
        <taxon>Ancylostomatidae</taxon>
        <taxon>Bunostominae</taxon>
        <taxon>Necator</taxon>
    </lineage>
</organism>
<evidence type="ECO:0000256" key="6">
    <source>
        <dbReference type="ARBA" id="ARBA00024695"/>
    </source>
</evidence>
<comment type="caution">
    <text evidence="9">The sequence shown here is derived from an EMBL/GenBank/DDBJ whole genome shotgun (WGS) entry which is preliminary data.</text>
</comment>
<evidence type="ECO:0000256" key="1">
    <source>
        <dbReference type="ARBA" id="ARBA00004604"/>
    </source>
</evidence>
<proteinExistence type="inferred from homology"/>
<dbReference type="Pfam" id="PF04147">
    <property type="entry name" value="Nop14"/>
    <property type="match status" value="1"/>
</dbReference>
<dbReference type="PANTHER" id="PTHR23183:SF0">
    <property type="entry name" value="NUCLEOLAR PROTEIN 14"/>
    <property type="match status" value="1"/>
</dbReference>
<feature type="compositionally biased region" description="Basic and acidic residues" evidence="8">
    <location>
        <begin position="875"/>
        <end position="891"/>
    </location>
</feature>
<accession>A0ABR1CQG9</accession>
<feature type="region of interest" description="Disordered" evidence="8">
    <location>
        <begin position="828"/>
        <end position="859"/>
    </location>
</feature>
<feature type="coiled-coil region" evidence="7">
    <location>
        <begin position="204"/>
        <end position="231"/>
    </location>
</feature>
<evidence type="ECO:0000256" key="2">
    <source>
        <dbReference type="ARBA" id="ARBA00007466"/>
    </source>
</evidence>
<dbReference type="EMBL" id="JAVFWL010000003">
    <property type="protein sequence ID" value="KAK6740574.1"/>
    <property type="molecule type" value="Genomic_DNA"/>
</dbReference>
<evidence type="ECO:0000256" key="5">
    <source>
        <dbReference type="ARBA" id="ARBA00023242"/>
    </source>
</evidence>
<feature type="region of interest" description="Disordered" evidence="8">
    <location>
        <begin position="359"/>
        <end position="471"/>
    </location>
</feature>
<feature type="compositionally biased region" description="Acidic residues" evidence="8">
    <location>
        <begin position="410"/>
        <end position="450"/>
    </location>
</feature>
<comment type="function">
    <text evidence="6">Involved in nucleolar processing of pre-18S ribosomal RNA. Has a role in the nuclear export of 40S pre-ribosomal subunit to the cytoplasm.</text>
</comment>
<sequence length="920" mass="104197">MSAATVQLKRRVIGCSAAVSMVNKKRPKQTSSRKSKAAPKINPFELKFNRLKHDVLGKKKGSVGVGHPGLSRKRAYEQRAKTIGVEHERLGKVNKIIDKRLGEKNKEITTEEKASLRFTAERVKHLKKGSKFNLTDDYDNHEDTLTHGGKALTSIQKYDKTIASDDEDDVGNIGADVVKVAHFGGGDLDSTTTAGEKLSRKDIIADLIARTKQARENKQNAKDDMETITEELDAKYLKILDKVKETFRPVGATKSEKVTKDDYDTLALTLKFDADARATPAERTKTAEELAAEEKLHLEELESLRIARMNAEKNKRGHVSVDADNISDGPKKKSKKDGFEVRFDSSGAFLDKDKVERVTKKKVAIDSDDELTDEEMEDENEEDLNDLIDESDDEKTKPVSKTDNDGEGKSDEEDEGGEEDESDEEDEDTENEDDEDNGSEIGVEQDEGAAEEQHHAFKEKKTSKTESNHSSIDKEDLNIPFVFGMPKNFDALVDLLNKFPSNKMEVVLERLIKCHHPSLAEGNKKLLSKLFLYLLRFFDDCSHSLPTETTVEMLGSLTKTMYSLLKFDVEFSVRCVRALIRQHWKKRMQSLTSPTSFSVIALLRLIASLFPVSDKWHPVCTPAMALAAVTLAKCHIQNLSVLARQILLVTVVADFVEESKRFVPEAVAFCQGALLMAVENEDNERAPSTAFPISMPHRRMLYIVENLPKDAAVEPLKFSEVFNDDECRLKDSDVNRCRVLRSLIAVVQKYRLIYAAHEHTFTATFTPFVDLLKRIPLARIPAVVAEEIEALTRSAEAECKARSRLTQLSRIVTEKSMLKMLEPRFEEGFDPERPRLSRDQRRKGPRAEKEKLQHLIKKERRGAIKELRKDASFLNRLERKETATKDRDRREKTKRLMGGLQSQQGEWNKELRESGKKKKK</sequence>
<feature type="region of interest" description="Disordered" evidence="8">
    <location>
        <begin position="875"/>
        <end position="920"/>
    </location>
</feature>
<keyword evidence="10" id="KW-1185">Reference proteome</keyword>
<keyword evidence="3" id="KW-0690">Ribosome biogenesis</keyword>
<keyword evidence="5" id="KW-0539">Nucleus</keyword>
<evidence type="ECO:0000256" key="7">
    <source>
        <dbReference type="SAM" id="Coils"/>
    </source>
</evidence>
<protein>
    <recommendedName>
        <fullName evidence="11">Nucleolar protein 14</fullName>
    </recommendedName>
</protein>
<feature type="compositionally biased region" description="Basic and acidic residues" evidence="8">
    <location>
        <begin position="828"/>
        <end position="839"/>
    </location>
</feature>
<feature type="compositionally biased region" description="Basic and acidic residues" evidence="8">
    <location>
        <begin position="394"/>
        <end position="409"/>
    </location>
</feature>
<evidence type="ECO:0000256" key="3">
    <source>
        <dbReference type="ARBA" id="ARBA00022517"/>
    </source>
</evidence>
<comment type="subcellular location">
    <subcellularLocation>
        <location evidence="1">Nucleus</location>
        <location evidence="1">Nucleolus</location>
    </subcellularLocation>
</comment>
<comment type="similarity">
    <text evidence="2">Belongs to the NOP14 family.</text>
</comment>
<evidence type="ECO:0000313" key="9">
    <source>
        <dbReference type="EMBL" id="KAK6740574.1"/>
    </source>
</evidence>
<keyword evidence="7" id="KW-0175">Coiled coil</keyword>
<evidence type="ECO:0008006" key="11">
    <source>
        <dbReference type="Google" id="ProtNLM"/>
    </source>
</evidence>
<gene>
    <name evidence="9" type="primary">Necator_chrIII.g9570</name>
    <name evidence="9" type="ORF">RB195_008805</name>
</gene>
<feature type="region of interest" description="Disordered" evidence="8">
    <location>
        <begin position="313"/>
        <end position="338"/>
    </location>
</feature>
<name>A0ABR1CQG9_NECAM</name>
<evidence type="ECO:0000313" key="10">
    <source>
        <dbReference type="Proteomes" id="UP001303046"/>
    </source>
</evidence>